<evidence type="ECO:0000256" key="1">
    <source>
        <dbReference type="SAM" id="SignalP"/>
    </source>
</evidence>
<feature type="chain" id="PRO_5040425072" description="Secreted protein" evidence="1">
    <location>
        <begin position="20"/>
        <end position="103"/>
    </location>
</feature>
<organism evidence="2 3">
    <name type="scientific">Lunasporangiospora selenospora</name>
    <dbReference type="NCBI Taxonomy" id="979761"/>
    <lineage>
        <taxon>Eukaryota</taxon>
        <taxon>Fungi</taxon>
        <taxon>Fungi incertae sedis</taxon>
        <taxon>Mucoromycota</taxon>
        <taxon>Mortierellomycotina</taxon>
        <taxon>Mortierellomycetes</taxon>
        <taxon>Mortierellales</taxon>
        <taxon>Mortierellaceae</taxon>
        <taxon>Lunasporangiospora</taxon>
    </lineage>
</organism>
<feature type="non-terminal residue" evidence="2">
    <location>
        <position position="1"/>
    </location>
</feature>
<dbReference type="Proteomes" id="UP000780801">
    <property type="component" value="Unassembled WGS sequence"/>
</dbReference>
<accession>A0A9P6FVP4</accession>
<feature type="signal peptide" evidence="1">
    <location>
        <begin position="1"/>
        <end position="19"/>
    </location>
</feature>
<dbReference type="AlphaFoldDB" id="A0A9P6FVP4"/>
<sequence>LHPPLLLIALATLLTRSPLAPMVTLLTRVLVPAHPSQETVVIRLPRQSPIPLYPFVSLQVSLSEFSPTVAEPRVVVVVVIRNLVPRVETRREGERAECLPPGG</sequence>
<comment type="caution">
    <text evidence="2">The sequence shown here is derived from an EMBL/GenBank/DDBJ whole genome shotgun (WGS) entry which is preliminary data.</text>
</comment>
<dbReference type="EMBL" id="JAABOA010001210">
    <property type="protein sequence ID" value="KAF9582046.1"/>
    <property type="molecule type" value="Genomic_DNA"/>
</dbReference>
<keyword evidence="1" id="KW-0732">Signal</keyword>
<evidence type="ECO:0000313" key="3">
    <source>
        <dbReference type="Proteomes" id="UP000780801"/>
    </source>
</evidence>
<reference evidence="2" key="1">
    <citation type="journal article" date="2020" name="Fungal Divers.">
        <title>Resolving the Mortierellaceae phylogeny through synthesis of multi-gene phylogenetics and phylogenomics.</title>
        <authorList>
            <person name="Vandepol N."/>
            <person name="Liber J."/>
            <person name="Desiro A."/>
            <person name="Na H."/>
            <person name="Kennedy M."/>
            <person name="Barry K."/>
            <person name="Grigoriev I.V."/>
            <person name="Miller A.N."/>
            <person name="O'Donnell K."/>
            <person name="Stajich J.E."/>
            <person name="Bonito G."/>
        </authorList>
    </citation>
    <scope>NUCLEOTIDE SEQUENCE</scope>
    <source>
        <strain evidence="2">KOD1015</strain>
    </source>
</reference>
<name>A0A9P6FVP4_9FUNG</name>
<proteinExistence type="predicted"/>
<gene>
    <name evidence="2" type="ORF">BGW38_000733</name>
</gene>
<protein>
    <recommendedName>
        <fullName evidence="4">Secreted protein</fullName>
    </recommendedName>
</protein>
<evidence type="ECO:0008006" key="4">
    <source>
        <dbReference type="Google" id="ProtNLM"/>
    </source>
</evidence>
<evidence type="ECO:0000313" key="2">
    <source>
        <dbReference type="EMBL" id="KAF9582046.1"/>
    </source>
</evidence>
<keyword evidence="3" id="KW-1185">Reference proteome</keyword>
<feature type="non-terminal residue" evidence="2">
    <location>
        <position position="103"/>
    </location>
</feature>